<name>A0A1Y1J8M1_PLAGO</name>
<feature type="transmembrane region" description="Helical" evidence="2">
    <location>
        <begin position="779"/>
        <end position="803"/>
    </location>
</feature>
<proteinExistence type="predicted"/>
<dbReference type="Pfam" id="PF05795">
    <property type="entry name" value="Plasmodium_Vir"/>
    <property type="match status" value="3"/>
</dbReference>
<dbReference type="InterPro" id="IPR008780">
    <property type="entry name" value="Plasmodium_Vir"/>
</dbReference>
<keyword evidence="4" id="KW-1185">Reference proteome</keyword>
<dbReference type="OrthoDB" id="382814at2759"/>
<evidence type="ECO:0000256" key="2">
    <source>
        <dbReference type="SAM" id="Phobius"/>
    </source>
</evidence>
<evidence type="ECO:0000256" key="1">
    <source>
        <dbReference type="SAM" id="MobiDB-lite"/>
    </source>
</evidence>
<evidence type="ECO:0000313" key="3">
    <source>
        <dbReference type="EMBL" id="GAW78861.1"/>
    </source>
</evidence>
<dbReference type="EMBL" id="BDQF01000001">
    <property type="protein sequence ID" value="GAW78861.1"/>
    <property type="molecule type" value="Genomic_DNA"/>
</dbReference>
<keyword evidence="2" id="KW-0472">Membrane</keyword>
<comment type="caution">
    <text evidence="3">The sequence shown here is derived from an EMBL/GenBank/DDBJ whole genome shotgun (WGS) entry which is preliminary data.</text>
</comment>
<organism evidence="3 4">
    <name type="scientific">Plasmodium gonderi</name>
    <dbReference type="NCBI Taxonomy" id="77519"/>
    <lineage>
        <taxon>Eukaryota</taxon>
        <taxon>Sar</taxon>
        <taxon>Alveolata</taxon>
        <taxon>Apicomplexa</taxon>
        <taxon>Aconoidasida</taxon>
        <taxon>Haemosporida</taxon>
        <taxon>Plasmodiidae</taxon>
        <taxon>Plasmodium</taxon>
        <taxon>Plasmodium (Plasmodium)</taxon>
    </lineage>
</organism>
<evidence type="ECO:0000313" key="4">
    <source>
        <dbReference type="Proteomes" id="UP000195521"/>
    </source>
</evidence>
<sequence>MSGITIMISLIYRVYKVLYYKHSYLKNSILDKLYNTLNNEYTNGDDFYCDIDILYKDIDASAINILNKLIGNIKTLLNTGGNYFIDKDNAYNVNKGCIYLKYWFYDQILKEDINERDIKSIINLWEELKYVIFNDRNIPCEFYNMKLNQIKEMKHLYDYFVFYDPYKNFSIINNKIYNSSYCNYLKKCIVMYNKMVRDCSNTADSEVCKEFKKYLKKAINVNYLLPFNGRCKNEKIQRQANNFIENLITTYPFLKKLLEGENISNNTPIIKFYSMLNNEYDYYENTFICDFLLKKYPHIKVYIYKYCNKLKSILDNWDNILNIYAKTEKKNKYCEHLNYWIHDNIKGSSYRSQIIKLLHVAWNWINYQNKNPNNKCWPKNFNISEKSFKKKKQLYLFVEFYDHIKRGIESIENFNITKYCDYIKNHIYLYYAMLYEQDMCSKSYMYVEELSDFKLKLNNDLDFLKGKCPLINFDLIFNKEHKRKASTSFQEGGMLTQGSNTLDNKDTDNNALNSEQFPSYMKYKKLNDSNDIERYCNECVDIFNFEMDYPGISELCYKFVRNLRELSNNGKSEFFEGCSYITHWIYDEIWKTFGAKWNSLSDIPFFHKFSDIGNIINRELKKYCNYNHDSNISFTELKERKELHDYFVNHKTLLDIVNSSIPETKDKWCKEIIRISKNYKNHINECCEYLGKKNSYLNNCSNYFKCDKDYSPYKLLLKLCCNENESSISRENRFDEQRDEDIHKSKTDRSNNSYEELKNVEFFHLPAIESTKHILIFDLFNIFVLSTLSLLGIFLIFFVFYKFTPLGSFLHRRELKKNKNYNLEQQRRNNLSKNNYNSANRSRKNKSVNVAYHS</sequence>
<protein>
    <submittedName>
        <fullName evidence="3">Variable surface protein</fullName>
    </submittedName>
</protein>
<dbReference type="AlphaFoldDB" id="A0A1Y1J8M1"/>
<dbReference type="RefSeq" id="XP_028541450.1">
    <property type="nucleotide sequence ID" value="XM_028685649.1"/>
</dbReference>
<reference evidence="4" key="1">
    <citation type="submission" date="2017-04" db="EMBL/GenBank/DDBJ databases">
        <title>Plasmodium gonderi genome.</title>
        <authorList>
            <person name="Arisue N."/>
            <person name="Honma H."/>
            <person name="Kawai S."/>
            <person name="Tougan T."/>
            <person name="Tanabe K."/>
            <person name="Horii T."/>
        </authorList>
    </citation>
    <scope>NUCLEOTIDE SEQUENCE [LARGE SCALE GENOMIC DNA]</scope>
    <source>
        <strain evidence="4">ATCC 30045</strain>
    </source>
</reference>
<feature type="compositionally biased region" description="Low complexity" evidence="1">
    <location>
        <begin position="828"/>
        <end position="840"/>
    </location>
</feature>
<feature type="region of interest" description="Disordered" evidence="1">
    <location>
        <begin position="824"/>
        <end position="854"/>
    </location>
</feature>
<dbReference type="Proteomes" id="UP000195521">
    <property type="component" value="Unassembled WGS sequence"/>
</dbReference>
<dbReference type="GeneID" id="39745553"/>
<gene>
    <name evidence="3" type="ORF">PGO_010030</name>
</gene>
<accession>A0A1Y1J8M1</accession>
<keyword evidence="2" id="KW-1133">Transmembrane helix</keyword>
<keyword evidence="2" id="KW-0812">Transmembrane</keyword>